<evidence type="ECO:0000259" key="1">
    <source>
        <dbReference type="Pfam" id="PF03184"/>
    </source>
</evidence>
<gene>
    <name evidence="2" type="ORF">L873DRAFT_1661462</name>
</gene>
<name>A0A3N4K543_9PEZI</name>
<dbReference type="Pfam" id="PF03184">
    <property type="entry name" value="DDE_1"/>
    <property type="match status" value="1"/>
</dbReference>
<dbReference type="GO" id="GO:0003676">
    <property type="term" value="F:nucleic acid binding"/>
    <property type="evidence" value="ECO:0007669"/>
    <property type="project" value="InterPro"/>
</dbReference>
<organism evidence="2 3">
    <name type="scientific">Choiromyces venosus 120613-1</name>
    <dbReference type="NCBI Taxonomy" id="1336337"/>
    <lineage>
        <taxon>Eukaryota</taxon>
        <taxon>Fungi</taxon>
        <taxon>Dikarya</taxon>
        <taxon>Ascomycota</taxon>
        <taxon>Pezizomycotina</taxon>
        <taxon>Pezizomycetes</taxon>
        <taxon>Pezizales</taxon>
        <taxon>Tuberaceae</taxon>
        <taxon>Choiromyces</taxon>
    </lineage>
</organism>
<proteinExistence type="predicted"/>
<dbReference type="EMBL" id="ML120352">
    <property type="protein sequence ID" value="RPB05674.1"/>
    <property type="molecule type" value="Genomic_DNA"/>
</dbReference>
<dbReference type="AlphaFoldDB" id="A0A3N4K543"/>
<sequence length="79" mass="9167">EFMIVIKGICTDRTFLDPTIILKAEDFVAKWFKRLRGVPENILFGKSHNGWMDERMAIKYLKRNFGPTSQSAIKAGKKY</sequence>
<feature type="domain" description="DDE-1" evidence="1">
    <location>
        <begin position="5"/>
        <end position="71"/>
    </location>
</feature>
<dbReference type="InterPro" id="IPR004875">
    <property type="entry name" value="DDE_SF_endonuclease_dom"/>
</dbReference>
<dbReference type="OrthoDB" id="2917041at2759"/>
<reference evidence="2 3" key="1">
    <citation type="journal article" date="2018" name="Nat. Ecol. Evol.">
        <title>Pezizomycetes genomes reveal the molecular basis of ectomycorrhizal truffle lifestyle.</title>
        <authorList>
            <person name="Murat C."/>
            <person name="Payen T."/>
            <person name="Noel B."/>
            <person name="Kuo A."/>
            <person name="Morin E."/>
            <person name="Chen J."/>
            <person name="Kohler A."/>
            <person name="Krizsan K."/>
            <person name="Balestrini R."/>
            <person name="Da Silva C."/>
            <person name="Montanini B."/>
            <person name="Hainaut M."/>
            <person name="Levati E."/>
            <person name="Barry K.W."/>
            <person name="Belfiori B."/>
            <person name="Cichocki N."/>
            <person name="Clum A."/>
            <person name="Dockter R.B."/>
            <person name="Fauchery L."/>
            <person name="Guy J."/>
            <person name="Iotti M."/>
            <person name="Le Tacon F."/>
            <person name="Lindquist E.A."/>
            <person name="Lipzen A."/>
            <person name="Malagnac F."/>
            <person name="Mello A."/>
            <person name="Molinier V."/>
            <person name="Miyauchi S."/>
            <person name="Poulain J."/>
            <person name="Riccioni C."/>
            <person name="Rubini A."/>
            <person name="Sitrit Y."/>
            <person name="Splivallo R."/>
            <person name="Traeger S."/>
            <person name="Wang M."/>
            <person name="Zifcakova L."/>
            <person name="Wipf D."/>
            <person name="Zambonelli A."/>
            <person name="Paolocci F."/>
            <person name="Nowrousian M."/>
            <person name="Ottonello S."/>
            <person name="Baldrian P."/>
            <person name="Spatafora J.W."/>
            <person name="Henrissat B."/>
            <person name="Nagy L.G."/>
            <person name="Aury J.M."/>
            <person name="Wincker P."/>
            <person name="Grigoriev I.V."/>
            <person name="Bonfante P."/>
            <person name="Martin F.M."/>
        </authorList>
    </citation>
    <scope>NUCLEOTIDE SEQUENCE [LARGE SCALE GENOMIC DNA]</scope>
    <source>
        <strain evidence="2 3">120613-1</strain>
    </source>
</reference>
<accession>A0A3N4K543</accession>
<feature type="non-terminal residue" evidence="2">
    <location>
        <position position="1"/>
    </location>
</feature>
<keyword evidence="3" id="KW-1185">Reference proteome</keyword>
<protein>
    <recommendedName>
        <fullName evidence="1">DDE-1 domain-containing protein</fullName>
    </recommendedName>
</protein>
<dbReference type="Proteomes" id="UP000276215">
    <property type="component" value="Unassembled WGS sequence"/>
</dbReference>
<evidence type="ECO:0000313" key="3">
    <source>
        <dbReference type="Proteomes" id="UP000276215"/>
    </source>
</evidence>
<evidence type="ECO:0000313" key="2">
    <source>
        <dbReference type="EMBL" id="RPB05674.1"/>
    </source>
</evidence>